<feature type="region of interest" description="Disordered" evidence="8">
    <location>
        <begin position="201"/>
        <end position="235"/>
    </location>
</feature>
<evidence type="ECO:0000256" key="7">
    <source>
        <dbReference type="SAM" id="Coils"/>
    </source>
</evidence>
<dbReference type="RefSeq" id="XP_028145458.1">
    <property type="nucleotide sequence ID" value="XM_028289657.1"/>
</dbReference>
<accession>A0A6P7GJS1</accession>
<keyword evidence="5" id="KW-0539">Nucleus</keyword>
<evidence type="ECO:0000256" key="1">
    <source>
        <dbReference type="ARBA" id="ARBA00022843"/>
    </source>
</evidence>
<dbReference type="GO" id="GO:0000977">
    <property type="term" value="F:RNA polymerase II transcription regulatory region sequence-specific DNA binding"/>
    <property type="evidence" value="ECO:0007669"/>
    <property type="project" value="TreeGrafter"/>
</dbReference>
<feature type="compositionally biased region" description="Polar residues" evidence="8">
    <location>
        <begin position="222"/>
        <end position="235"/>
    </location>
</feature>
<keyword evidence="1" id="KW-0832">Ubl conjugation</keyword>
<dbReference type="PROSITE" id="PS50217">
    <property type="entry name" value="BZIP"/>
    <property type="match status" value="1"/>
</dbReference>
<evidence type="ECO:0000256" key="6">
    <source>
        <dbReference type="ARBA" id="ARBA00040165"/>
    </source>
</evidence>
<dbReference type="InterPro" id="IPR052470">
    <property type="entry name" value="ER_Stress-Reg_TF"/>
</dbReference>
<evidence type="ECO:0000256" key="5">
    <source>
        <dbReference type="ARBA" id="ARBA00023242"/>
    </source>
</evidence>
<dbReference type="Gene3D" id="1.20.5.170">
    <property type="match status" value="1"/>
</dbReference>
<keyword evidence="3" id="KW-0238">DNA-binding</keyword>
<feature type="domain" description="BZIP" evidence="9">
    <location>
        <begin position="41"/>
        <end position="104"/>
    </location>
</feature>
<dbReference type="SUPFAM" id="SSF57959">
    <property type="entry name" value="Leucine zipper domain"/>
    <property type="match status" value="1"/>
</dbReference>
<protein>
    <recommendedName>
        <fullName evidence="6">X-box-binding protein 1</fullName>
    </recommendedName>
</protein>
<dbReference type="InterPro" id="IPR046347">
    <property type="entry name" value="bZIP_sf"/>
</dbReference>
<evidence type="ECO:0000256" key="4">
    <source>
        <dbReference type="ARBA" id="ARBA00023163"/>
    </source>
</evidence>
<evidence type="ECO:0000256" key="3">
    <source>
        <dbReference type="ARBA" id="ARBA00023125"/>
    </source>
</evidence>
<dbReference type="GO" id="GO:0005634">
    <property type="term" value="C:nucleus"/>
    <property type="evidence" value="ECO:0007669"/>
    <property type="project" value="TreeGrafter"/>
</dbReference>
<dbReference type="FunCoup" id="A0A6P7GJS1">
    <property type="interactions" value="383"/>
</dbReference>
<keyword evidence="2" id="KW-0805">Transcription regulation</keyword>
<name>A0A6P7GJS1_DIAVI</name>
<evidence type="ECO:0000256" key="8">
    <source>
        <dbReference type="SAM" id="MobiDB-lite"/>
    </source>
</evidence>
<gene>
    <name evidence="10" type="primary">LOC114339030</name>
</gene>
<keyword evidence="7" id="KW-0175">Coiled coil</keyword>
<dbReference type="PANTHER" id="PTHR46542:SF1">
    <property type="entry name" value="X-BOX BINDING PROTEIN 1"/>
    <property type="match status" value="1"/>
</dbReference>
<evidence type="ECO:0000256" key="2">
    <source>
        <dbReference type="ARBA" id="ARBA00023015"/>
    </source>
</evidence>
<reference evidence="10" key="1">
    <citation type="submission" date="2025-08" db="UniProtKB">
        <authorList>
            <consortium name="RefSeq"/>
        </authorList>
    </citation>
    <scope>IDENTIFICATION</scope>
    <source>
        <tissue evidence="10">Whole insect</tissue>
    </source>
</reference>
<organism evidence="10">
    <name type="scientific">Diabrotica virgifera virgifera</name>
    <name type="common">western corn rootworm</name>
    <dbReference type="NCBI Taxonomy" id="50390"/>
    <lineage>
        <taxon>Eukaryota</taxon>
        <taxon>Metazoa</taxon>
        <taxon>Ecdysozoa</taxon>
        <taxon>Arthropoda</taxon>
        <taxon>Hexapoda</taxon>
        <taxon>Insecta</taxon>
        <taxon>Pterygota</taxon>
        <taxon>Neoptera</taxon>
        <taxon>Endopterygota</taxon>
        <taxon>Coleoptera</taxon>
        <taxon>Polyphaga</taxon>
        <taxon>Cucujiformia</taxon>
        <taxon>Chrysomeloidea</taxon>
        <taxon>Chrysomelidae</taxon>
        <taxon>Galerucinae</taxon>
        <taxon>Diabroticina</taxon>
        <taxon>Diabroticites</taxon>
        <taxon>Diabrotica</taxon>
    </lineage>
</organism>
<proteinExistence type="predicted"/>
<dbReference type="AlphaFoldDB" id="A0A6P7GJS1"/>
<dbReference type="PANTHER" id="PTHR46542">
    <property type="entry name" value="X-BOX BINDING PROTEIN 1"/>
    <property type="match status" value="1"/>
</dbReference>
<dbReference type="InParanoid" id="A0A6P7GJS1"/>
<dbReference type="InterPro" id="IPR004827">
    <property type="entry name" value="bZIP"/>
</dbReference>
<dbReference type="PROSITE" id="PS00036">
    <property type="entry name" value="BZIP_BASIC"/>
    <property type="match status" value="1"/>
</dbReference>
<dbReference type="SMART" id="SM00338">
    <property type="entry name" value="BRLZ"/>
    <property type="match status" value="1"/>
</dbReference>
<dbReference type="CDD" id="cd14691">
    <property type="entry name" value="bZIP_XBP1"/>
    <property type="match status" value="1"/>
</dbReference>
<sequence length="418" mass="46348">MTTTVSSILKFLENADKNFAMDTDADIPKSKKRKLDHLTWEEKLQRKKLKNRVAAQTSRDRKKAKMEQMEQALQQLFVKNESLLVECKNLKLANQKLQQENTELYNRLQAPCLSCAQAQNRSVGCESLNGSTASLLLPKGRVTHPAAALSKQQTMVLLKIVLTCLLYRILDELEADVDLNSLEQLTQSLLEDIARDLEATAQKTSNEESGSNGSSYGEMVGKTSTELESSGCTTNTKSLESDISEYLLLHHNYAAKPPLDDTLKTKSPINRNRKLKTIKPKRKIVTTKPVVPESDVVYGTLDEVSNVVTIIVDSNGVPMTEEALQRLENREEETQLTVPLPPVTQGELVTPLPVAESNRSTSSSVAESHLTVPTAMLECLSPMSCSDSDRGYESLDSPISLPEDLWDQSISELFPSLL</sequence>
<evidence type="ECO:0000313" key="10">
    <source>
        <dbReference type="RefSeq" id="XP_028145458.1"/>
    </source>
</evidence>
<feature type="coiled-coil region" evidence="7">
    <location>
        <begin position="52"/>
        <end position="107"/>
    </location>
</feature>
<evidence type="ECO:0000259" key="9">
    <source>
        <dbReference type="PROSITE" id="PS50217"/>
    </source>
</evidence>
<keyword evidence="4" id="KW-0804">Transcription</keyword>
<dbReference type="GO" id="GO:0000981">
    <property type="term" value="F:DNA-binding transcription factor activity, RNA polymerase II-specific"/>
    <property type="evidence" value="ECO:0007669"/>
    <property type="project" value="TreeGrafter"/>
</dbReference>
<dbReference type="Pfam" id="PF00170">
    <property type="entry name" value="bZIP_1"/>
    <property type="match status" value="1"/>
</dbReference>